<dbReference type="EMBL" id="JH793006">
    <property type="protein sequence ID" value="ELQ40925.1"/>
    <property type="molecule type" value="Genomic_DNA"/>
</dbReference>
<evidence type="ECO:0000256" key="1">
    <source>
        <dbReference type="SAM" id="MobiDB-lite"/>
    </source>
</evidence>
<dbReference type="Proteomes" id="UP000011086">
    <property type="component" value="Unassembled WGS sequence"/>
</dbReference>
<name>A0AA97P2N1_PYRO3</name>
<proteinExistence type="predicted"/>
<evidence type="ECO:0000313" key="2">
    <source>
        <dbReference type="EMBL" id="ELQ40925.1"/>
    </source>
</evidence>
<protein>
    <submittedName>
        <fullName evidence="2">Uncharacterized protein</fullName>
    </submittedName>
</protein>
<gene>
    <name evidence="2" type="ORF">OOU_Y34scaffold00323g3</name>
</gene>
<accession>A0AA97P2N1</accession>
<feature type="region of interest" description="Disordered" evidence="1">
    <location>
        <begin position="1"/>
        <end position="20"/>
    </location>
</feature>
<reference evidence="2" key="1">
    <citation type="journal article" date="2012" name="PLoS Genet.">
        <title>Comparative analysis of the genomes of two field isolates of the rice blast fungus Magnaporthe oryzae.</title>
        <authorList>
            <person name="Xue M."/>
            <person name="Yang J."/>
            <person name="Li Z."/>
            <person name="Hu S."/>
            <person name="Yao N."/>
            <person name="Dean R.A."/>
            <person name="Zhao W."/>
            <person name="Shen M."/>
            <person name="Zhang H."/>
            <person name="Li C."/>
            <person name="Liu L."/>
            <person name="Cao L."/>
            <person name="Xu X."/>
            <person name="Xing Y."/>
            <person name="Hsiang T."/>
            <person name="Zhang Z."/>
            <person name="Xu J.R."/>
            <person name="Peng Y.L."/>
        </authorList>
    </citation>
    <scope>NUCLEOTIDE SEQUENCE</scope>
    <source>
        <strain evidence="2">Y34</strain>
    </source>
</reference>
<dbReference type="AlphaFoldDB" id="A0AA97P2N1"/>
<sequence length="20" mass="2207">MDPRSTALLETGQPSSDFVR</sequence>
<organism evidence="2">
    <name type="scientific">Pyricularia oryzae (strain Y34)</name>
    <name type="common">Rice blast fungus</name>
    <name type="synonym">Magnaporthe oryzae</name>
    <dbReference type="NCBI Taxonomy" id="1143189"/>
    <lineage>
        <taxon>Eukaryota</taxon>
        <taxon>Fungi</taxon>
        <taxon>Dikarya</taxon>
        <taxon>Ascomycota</taxon>
        <taxon>Pezizomycotina</taxon>
        <taxon>Sordariomycetes</taxon>
        <taxon>Sordariomycetidae</taxon>
        <taxon>Magnaporthales</taxon>
        <taxon>Pyriculariaceae</taxon>
        <taxon>Pyricularia</taxon>
    </lineage>
</organism>